<protein>
    <submittedName>
        <fullName evidence="1">Uncharacterized protein</fullName>
    </submittedName>
</protein>
<name>A0ACD5Z2T6_AVESA</name>
<keyword evidence="2" id="KW-1185">Reference proteome</keyword>
<sequence>MAQAMVQSSCAKLRSAIQDKALKLSSVVVDDLQDMAKTLEVIEAGVVEAERRSLPHWLALVKVNMGYDVSKELVDEFEASTRTPTTTMTPAAAQDWLKRVSKACYDISDMVDGLQSTPAGKMTRVMLPSLALKKDRTANRAKDIKEELGKIQEENHSLDLVCMPSPNAKVVHQTTTQESEEDDATIVGRDNCVKIIMAMLSSSSTADTITIIPIVGLHGIGKTTLARMVFRHAHFQEYNSRVWVHVSPEFDLCGIAHSIIYQVLGIGRGEGEGEGGGGGGGKPSRHNNNGGKMEEDITKRLHGLFAGKKVLIVIDDIWEQDPVQLHNLKQMLTSATAGNGKAVVIATTAFGSVARELCTGVPLSYYPPLLSDDMCWTIIKKSSRLQAPPWSKRREMEQIGQEIASSCGGLPSLAREAGHALRNTYAVGWRQGAAWKTTPEAFDNRIQFMKLCYMAMPQSMRLCFAYCAVMFLPVGHSIAKDDMVGQWIALDLVQPSGECSATQVAEEYIKRLSEMSFLQATTLASMPTSRKHDTGVALFTMPDLAHDLARYLMFDELIVLDGTSWKKEEYCRYAVLTKIGVNPLSVLSSQLRVLRCTDCSKMEIRDDSFSFARCLRVLELKESSMQKLPDSICELRHLGYLNLLGFPGLLMLPESLGHLVNLSHIDLSGCSALTNLPESFGDLTELLHVNLSRCHGLKNLPGSFRNLTSLLHLDLSFWSCFETI</sequence>
<proteinExistence type="predicted"/>
<reference evidence="1" key="1">
    <citation type="submission" date="2021-05" db="EMBL/GenBank/DDBJ databases">
        <authorList>
            <person name="Scholz U."/>
            <person name="Mascher M."/>
            <person name="Fiebig A."/>
        </authorList>
    </citation>
    <scope>NUCLEOTIDE SEQUENCE [LARGE SCALE GENOMIC DNA]</scope>
</reference>
<accession>A0ACD5Z2T6</accession>
<dbReference type="EnsemblPlants" id="AVESA.00010b.r2.6AG1069580.1">
    <property type="protein sequence ID" value="AVESA.00010b.r2.6AG1069580.1.CDS"/>
    <property type="gene ID" value="AVESA.00010b.r2.6AG1069580"/>
</dbReference>
<organism evidence="1 2">
    <name type="scientific">Avena sativa</name>
    <name type="common">Oat</name>
    <dbReference type="NCBI Taxonomy" id="4498"/>
    <lineage>
        <taxon>Eukaryota</taxon>
        <taxon>Viridiplantae</taxon>
        <taxon>Streptophyta</taxon>
        <taxon>Embryophyta</taxon>
        <taxon>Tracheophyta</taxon>
        <taxon>Spermatophyta</taxon>
        <taxon>Magnoliopsida</taxon>
        <taxon>Liliopsida</taxon>
        <taxon>Poales</taxon>
        <taxon>Poaceae</taxon>
        <taxon>BOP clade</taxon>
        <taxon>Pooideae</taxon>
        <taxon>Poodae</taxon>
        <taxon>Poeae</taxon>
        <taxon>Poeae Chloroplast Group 1 (Aveneae type)</taxon>
        <taxon>Aveninae</taxon>
        <taxon>Avena</taxon>
    </lineage>
</organism>
<evidence type="ECO:0000313" key="2">
    <source>
        <dbReference type="Proteomes" id="UP001732700"/>
    </source>
</evidence>
<evidence type="ECO:0000313" key="1">
    <source>
        <dbReference type="EnsemblPlants" id="AVESA.00010b.r2.6AG1069580.1.CDS"/>
    </source>
</evidence>
<dbReference type="Proteomes" id="UP001732700">
    <property type="component" value="Chromosome 6A"/>
</dbReference>
<reference evidence="1" key="2">
    <citation type="submission" date="2025-09" db="UniProtKB">
        <authorList>
            <consortium name="EnsemblPlants"/>
        </authorList>
    </citation>
    <scope>IDENTIFICATION</scope>
</reference>